<feature type="transmembrane region" description="Helical" evidence="2">
    <location>
        <begin position="389"/>
        <end position="414"/>
    </location>
</feature>
<evidence type="ECO:0000259" key="3">
    <source>
        <dbReference type="PROSITE" id="PS50041"/>
    </source>
</evidence>
<evidence type="ECO:0000313" key="4">
    <source>
        <dbReference type="EMBL" id="KAK7486336.1"/>
    </source>
</evidence>
<dbReference type="Proteomes" id="UP001519460">
    <property type="component" value="Unassembled WGS sequence"/>
</dbReference>
<keyword evidence="2" id="KW-0812">Transmembrane</keyword>
<evidence type="ECO:0000256" key="1">
    <source>
        <dbReference type="SAM" id="MobiDB-lite"/>
    </source>
</evidence>
<evidence type="ECO:0000313" key="5">
    <source>
        <dbReference type="Proteomes" id="UP001519460"/>
    </source>
</evidence>
<organism evidence="4 5">
    <name type="scientific">Batillaria attramentaria</name>
    <dbReference type="NCBI Taxonomy" id="370345"/>
    <lineage>
        <taxon>Eukaryota</taxon>
        <taxon>Metazoa</taxon>
        <taxon>Spiralia</taxon>
        <taxon>Lophotrochozoa</taxon>
        <taxon>Mollusca</taxon>
        <taxon>Gastropoda</taxon>
        <taxon>Caenogastropoda</taxon>
        <taxon>Sorbeoconcha</taxon>
        <taxon>Cerithioidea</taxon>
        <taxon>Batillariidae</taxon>
        <taxon>Batillaria</taxon>
    </lineage>
</organism>
<feature type="non-terminal residue" evidence="4">
    <location>
        <position position="1"/>
    </location>
</feature>
<dbReference type="PROSITE" id="PS50041">
    <property type="entry name" value="C_TYPE_LECTIN_2"/>
    <property type="match status" value="1"/>
</dbReference>
<proteinExistence type="predicted"/>
<accession>A0ABD0KHE0</accession>
<dbReference type="PANTHER" id="PTHR36493">
    <property type="entry name" value="NEUROBLAST DIFFERENTIATION-ASSOCIATED PROTEIN AHNAK-LIKE PROTEIN"/>
    <property type="match status" value="1"/>
</dbReference>
<keyword evidence="5" id="KW-1185">Reference proteome</keyword>
<protein>
    <recommendedName>
        <fullName evidence="3">C-type lectin domain-containing protein</fullName>
    </recommendedName>
</protein>
<keyword evidence="2" id="KW-1133">Transmembrane helix</keyword>
<evidence type="ECO:0000256" key="2">
    <source>
        <dbReference type="SAM" id="Phobius"/>
    </source>
</evidence>
<dbReference type="InterPro" id="IPR016187">
    <property type="entry name" value="CTDL_fold"/>
</dbReference>
<dbReference type="EMBL" id="JACVVK020000180">
    <property type="protein sequence ID" value="KAK7486336.1"/>
    <property type="molecule type" value="Genomic_DNA"/>
</dbReference>
<keyword evidence="2" id="KW-0472">Membrane</keyword>
<dbReference type="InterPro" id="IPR001304">
    <property type="entry name" value="C-type_lectin-like"/>
</dbReference>
<feature type="domain" description="C-type lectin" evidence="3">
    <location>
        <begin position="77"/>
        <end position="193"/>
    </location>
</feature>
<feature type="region of interest" description="Disordered" evidence="1">
    <location>
        <begin position="216"/>
        <end position="306"/>
    </location>
</feature>
<feature type="compositionally biased region" description="Low complexity" evidence="1">
    <location>
        <begin position="222"/>
        <end position="297"/>
    </location>
</feature>
<dbReference type="SUPFAM" id="SSF56436">
    <property type="entry name" value="C-type lectin-like"/>
    <property type="match status" value="1"/>
</dbReference>
<name>A0ABD0KHE0_9CAEN</name>
<dbReference type="Gene3D" id="3.10.100.10">
    <property type="entry name" value="Mannose-Binding Protein A, subunit A"/>
    <property type="match status" value="1"/>
</dbReference>
<dbReference type="AlphaFoldDB" id="A0ABD0KHE0"/>
<dbReference type="InterPro" id="IPR016186">
    <property type="entry name" value="C-type_lectin-like/link_sf"/>
</dbReference>
<sequence length="426" mass="46578">RYLSSSREIPVIITRESCHHHEGFLSSTQELSVIIIKDSCHHHERFPSSSREIPVINTGAFLSPAAANLQWVSFGSCSSYAYGFSTDTKTYDGAKLSCSSQDGNVWLANLDDDFYLLQTYKGSETVNYWVNGQGTAGQKSTFRWGNGNTIDDAYWAANEPSSGDTHLKFKTYGGSVMLKGTTAVNTPYTYLCQGHPGPSAVIQEVLPAGCFALTTEKETTTQEDPTTTREVPTTTQEVPTTTQEVPTTTQEDPTTTQEDPTTTQEDPTTTQEDPTTTQDDPTTTQEVPTTTQGNPTTTHEDPTTTARDITTVSQDLSTAAYGFLNTSWATTGTSCCACMADAVRKSDDQVTEEIARVQRELTVDKSNLSATVRRKTSARDSRLSAQTTGLMGVVLLVVVAAIIFLSDLKALLMCRERGRHQDKMYK</sequence>
<comment type="caution">
    <text evidence="4">The sequence shown here is derived from an EMBL/GenBank/DDBJ whole genome shotgun (WGS) entry which is preliminary data.</text>
</comment>
<dbReference type="PANTHER" id="PTHR36493:SF3">
    <property type="entry name" value="CHITIN-BINDING TYPE-4 DOMAIN-CONTAINING PROTEIN"/>
    <property type="match status" value="1"/>
</dbReference>
<reference evidence="4 5" key="1">
    <citation type="journal article" date="2023" name="Sci. Data">
        <title>Genome assembly of the Korean intertidal mud-creeper Batillaria attramentaria.</title>
        <authorList>
            <person name="Patra A.K."/>
            <person name="Ho P.T."/>
            <person name="Jun S."/>
            <person name="Lee S.J."/>
            <person name="Kim Y."/>
            <person name="Won Y.J."/>
        </authorList>
    </citation>
    <scope>NUCLEOTIDE SEQUENCE [LARGE SCALE GENOMIC DNA]</scope>
    <source>
        <strain evidence="4">Wonlab-2016</strain>
    </source>
</reference>
<gene>
    <name evidence="4" type="ORF">BaRGS_00022384</name>
</gene>